<accession>A0A4U1FZL0</accession>
<gene>
    <name evidence="2" type="ORF">FBD94_23070</name>
</gene>
<dbReference type="EMBL" id="SWDX01000012">
    <property type="protein sequence ID" value="TKC56597.1"/>
    <property type="molecule type" value="Genomic_DNA"/>
</dbReference>
<sequence>MRSSLPLLSILLFFILSSFYLLPDNDQIKDAKTLDNVIGYCSDDAAYTNIDATASKFAKASFWNSEGKDIWYKFTALRTDISISVTGKTTSTSPNTLIAPLIAIYTYDGTKLTEMIGSMVTANNLTTAYKGGLNVGDEYYIRISAENDNTGTFKLCVNNYTPPTKPGQDCSTASILCSKETFSEMNITGAGNNNRESEGTCLGVESNTAWYKWTASNDGTLTFSITPTSVTDDIDWVLYDLGPNGDCSKVTAANAIRCASGNGINCTPSYYITGLNLTSTDLSEQSGCPPGQDGWLKYVDMIQGHTYALLINNFSNGNNGFTLEFGGVGAFEGPKTEIDIIKNNLCEIDQSYSFSAAHDNTSTLEWNFGATANTATATGPGPHLITYNTTGQKNITLKASNPVGCSVFSYYNLQVANTPVKPIISASKTELCIGDILRLSTPDIQNAIYYWTGPNNFSSSVQNPEIKIKGSQNAGDYKLTVKVGECLSEQAIFNIPSIPKRTTAIFNTNLDFSIKYTIPISINFINQSINAKSYLWDFGDGNSSTETNPTHTYTTSGNFNISLTAMTDNECSNTTSKGQLVVLKDGIIFIPGAFSPNGDGINDEFRINIPNLKDYRFTIINRWGTKVFESTDIFHNWDGKRNNQDLPVGVYYYIINGKDIHNNIIKQSGSITLLR</sequence>
<dbReference type="AlphaFoldDB" id="A0A4U1FZL0"/>
<dbReference type="InterPro" id="IPR000601">
    <property type="entry name" value="PKD_dom"/>
</dbReference>
<dbReference type="PROSITE" id="PS50093">
    <property type="entry name" value="PKD"/>
    <property type="match status" value="1"/>
</dbReference>
<organism evidence="2 3">
    <name type="scientific">Pedobacter hiemivivus</name>
    <dbReference type="NCBI Taxonomy" id="2530454"/>
    <lineage>
        <taxon>Bacteria</taxon>
        <taxon>Pseudomonadati</taxon>
        <taxon>Bacteroidota</taxon>
        <taxon>Sphingobacteriia</taxon>
        <taxon>Sphingobacteriales</taxon>
        <taxon>Sphingobacteriaceae</taxon>
        <taxon>Pedobacter</taxon>
    </lineage>
</organism>
<dbReference type="InterPro" id="IPR013783">
    <property type="entry name" value="Ig-like_fold"/>
</dbReference>
<dbReference type="InterPro" id="IPR035986">
    <property type="entry name" value="PKD_dom_sf"/>
</dbReference>
<dbReference type="NCBIfam" id="TIGR04131">
    <property type="entry name" value="Bac_Flav_CTERM"/>
    <property type="match status" value="1"/>
</dbReference>
<dbReference type="SMART" id="SM00089">
    <property type="entry name" value="PKD"/>
    <property type="match status" value="2"/>
</dbReference>
<dbReference type="CDD" id="cd00146">
    <property type="entry name" value="PKD"/>
    <property type="match status" value="1"/>
</dbReference>
<dbReference type="Gene3D" id="2.60.40.10">
    <property type="entry name" value="Immunoglobulins"/>
    <property type="match status" value="3"/>
</dbReference>
<dbReference type="SUPFAM" id="SSF49299">
    <property type="entry name" value="PKD domain"/>
    <property type="match status" value="2"/>
</dbReference>
<evidence type="ECO:0000313" key="2">
    <source>
        <dbReference type="EMBL" id="TKC56597.1"/>
    </source>
</evidence>
<reference evidence="2 3" key="1">
    <citation type="submission" date="2019-04" db="EMBL/GenBank/DDBJ databases">
        <title>Pedobacter sp. RP-1-16 sp. nov., isolated from Arctic soil.</title>
        <authorList>
            <person name="Dahal R.H."/>
            <person name="Kim D.-U."/>
        </authorList>
    </citation>
    <scope>NUCLEOTIDE SEQUENCE [LARGE SCALE GENOMIC DNA]</scope>
    <source>
        <strain evidence="2 3">RP-1-16</strain>
    </source>
</reference>
<proteinExistence type="predicted"/>
<feature type="domain" description="PKD" evidence="1">
    <location>
        <begin position="533"/>
        <end position="565"/>
    </location>
</feature>
<dbReference type="Proteomes" id="UP000309594">
    <property type="component" value="Unassembled WGS sequence"/>
</dbReference>
<evidence type="ECO:0000313" key="3">
    <source>
        <dbReference type="Proteomes" id="UP000309594"/>
    </source>
</evidence>
<dbReference type="InterPro" id="IPR026341">
    <property type="entry name" value="T9SS_type_B"/>
</dbReference>
<comment type="caution">
    <text evidence="2">The sequence shown here is derived from an EMBL/GenBank/DDBJ whole genome shotgun (WGS) entry which is preliminary data.</text>
</comment>
<dbReference type="Pfam" id="PF18911">
    <property type="entry name" value="PKD_4"/>
    <property type="match status" value="1"/>
</dbReference>
<dbReference type="RefSeq" id="WP_136881968.1">
    <property type="nucleotide sequence ID" value="NZ_SWDX01000012.1"/>
</dbReference>
<dbReference type="Pfam" id="PF13585">
    <property type="entry name" value="CHU_C"/>
    <property type="match status" value="1"/>
</dbReference>
<dbReference type="InterPro" id="IPR022409">
    <property type="entry name" value="PKD/Chitinase_dom"/>
</dbReference>
<protein>
    <submittedName>
        <fullName evidence="2">PKD domain-containing protein</fullName>
    </submittedName>
</protein>
<name>A0A4U1FZL0_9SPHI</name>
<evidence type="ECO:0000259" key="1">
    <source>
        <dbReference type="PROSITE" id="PS50093"/>
    </source>
</evidence>